<evidence type="ECO:0000259" key="2">
    <source>
        <dbReference type="Pfam" id="PF18912"/>
    </source>
</evidence>
<keyword evidence="3" id="KW-0808">Transferase</keyword>
<reference evidence="3 4" key="1">
    <citation type="journal article" date="2014" name="Int. J. Syst. Evol. Microbiol.">
        <title>Complete genome sequence of Corynebacterium casei LMG S-19264T (=DSM 44701T), isolated from a smear-ripened cheese.</title>
        <authorList>
            <consortium name="US DOE Joint Genome Institute (JGI-PGF)"/>
            <person name="Walter F."/>
            <person name="Albersmeier A."/>
            <person name="Kalinowski J."/>
            <person name="Ruckert C."/>
        </authorList>
    </citation>
    <scope>NUCLEOTIDE SEQUENCE [LARGE SCALE GENOMIC DNA]</scope>
    <source>
        <strain evidence="3 4">CGMCC 1.7286</strain>
    </source>
</reference>
<keyword evidence="4" id="KW-1185">Reference proteome</keyword>
<accession>A0A917ZR73</accession>
<dbReference type="InterPro" id="IPR000836">
    <property type="entry name" value="PRTase_dom"/>
</dbReference>
<keyword evidence="3" id="KW-0328">Glycosyltransferase</keyword>
<dbReference type="Gene3D" id="3.40.50.2020">
    <property type="match status" value="1"/>
</dbReference>
<dbReference type="PANTHER" id="PTHR47505">
    <property type="entry name" value="DNA UTILIZATION PROTEIN YHGH"/>
    <property type="match status" value="1"/>
</dbReference>
<dbReference type="Pfam" id="PF18912">
    <property type="entry name" value="DZR_2"/>
    <property type="match status" value="1"/>
</dbReference>
<evidence type="ECO:0000313" key="4">
    <source>
        <dbReference type="Proteomes" id="UP000599578"/>
    </source>
</evidence>
<dbReference type="RefSeq" id="WP_268238110.1">
    <property type="nucleotide sequence ID" value="NZ_BMLT01000020.1"/>
</dbReference>
<feature type="domain" description="Double zinc ribbon" evidence="2">
    <location>
        <begin position="15"/>
        <end position="68"/>
    </location>
</feature>
<name>A0A917ZR73_9GAMM</name>
<proteinExistence type="inferred from homology"/>
<dbReference type="InterPro" id="IPR051910">
    <property type="entry name" value="ComF/GntX_DNA_util-trans"/>
</dbReference>
<dbReference type="Proteomes" id="UP000599578">
    <property type="component" value="Unassembled WGS sequence"/>
</dbReference>
<gene>
    <name evidence="3" type="ORF">GCM10011348_45500</name>
</gene>
<dbReference type="AlphaFoldDB" id="A0A917ZR73"/>
<dbReference type="PANTHER" id="PTHR47505:SF1">
    <property type="entry name" value="DNA UTILIZATION PROTEIN YHGH"/>
    <property type="match status" value="1"/>
</dbReference>
<sequence>MELSTKVFSRENCSIFFNQHCFLCRLQSAQRAGLCSGCLRDLPRIAPACRRCALPLTGVESLVCGRCLKKPPPFERCITAFAYAFPINQLLPRIKYDSRPENLGWLADAMALELGEAPRPEILVPVPLAPARLRRRGYNQAELLARRLGRRLDIAVDRQSLGKPRDTPHQMTLAGAERRRNLKGAFCWNGPAYRHLALVDDVMTTGTTVSEIANLLLRQGVARIDVWVLARTPAPGD</sequence>
<dbReference type="SUPFAM" id="SSF53271">
    <property type="entry name" value="PRTase-like"/>
    <property type="match status" value="1"/>
</dbReference>
<dbReference type="GO" id="GO:0016757">
    <property type="term" value="F:glycosyltransferase activity"/>
    <property type="evidence" value="ECO:0007669"/>
    <property type="project" value="UniProtKB-KW"/>
</dbReference>
<evidence type="ECO:0000256" key="1">
    <source>
        <dbReference type="ARBA" id="ARBA00008007"/>
    </source>
</evidence>
<dbReference type="InterPro" id="IPR044005">
    <property type="entry name" value="DZR_2"/>
</dbReference>
<dbReference type="CDD" id="cd06223">
    <property type="entry name" value="PRTases_typeI"/>
    <property type="match status" value="1"/>
</dbReference>
<protein>
    <submittedName>
        <fullName evidence="3">Phosphoribosyltransferase</fullName>
    </submittedName>
</protein>
<comment type="caution">
    <text evidence="3">The sequence shown here is derived from an EMBL/GenBank/DDBJ whole genome shotgun (WGS) entry which is preliminary data.</text>
</comment>
<evidence type="ECO:0000313" key="3">
    <source>
        <dbReference type="EMBL" id="GGO88927.1"/>
    </source>
</evidence>
<organism evidence="3 4">
    <name type="scientific">Marinobacterium nitratireducens</name>
    <dbReference type="NCBI Taxonomy" id="518897"/>
    <lineage>
        <taxon>Bacteria</taxon>
        <taxon>Pseudomonadati</taxon>
        <taxon>Pseudomonadota</taxon>
        <taxon>Gammaproteobacteria</taxon>
        <taxon>Oceanospirillales</taxon>
        <taxon>Oceanospirillaceae</taxon>
        <taxon>Marinobacterium</taxon>
    </lineage>
</organism>
<dbReference type="EMBL" id="BMLT01000020">
    <property type="protein sequence ID" value="GGO88927.1"/>
    <property type="molecule type" value="Genomic_DNA"/>
</dbReference>
<comment type="similarity">
    <text evidence="1">Belongs to the ComF/GntX family.</text>
</comment>
<dbReference type="InterPro" id="IPR029057">
    <property type="entry name" value="PRTase-like"/>
</dbReference>